<evidence type="ECO:0000313" key="1">
    <source>
        <dbReference type="EMBL" id="OXG03654.1"/>
    </source>
</evidence>
<organism evidence="1 2">
    <name type="scientific">Flavobacterium araucananum</name>
    <dbReference type="NCBI Taxonomy" id="946678"/>
    <lineage>
        <taxon>Bacteria</taxon>
        <taxon>Pseudomonadati</taxon>
        <taxon>Bacteroidota</taxon>
        <taxon>Flavobacteriia</taxon>
        <taxon>Flavobacteriales</taxon>
        <taxon>Flavobacteriaceae</taxon>
        <taxon>Flavobacterium</taxon>
    </lineage>
</organism>
<dbReference type="OrthoDB" id="1377330at2"/>
<dbReference type="EMBL" id="MUGS01000037">
    <property type="protein sequence ID" value="OXG03654.1"/>
    <property type="molecule type" value="Genomic_DNA"/>
</dbReference>
<accession>A0A227P2M0</accession>
<dbReference type="AlphaFoldDB" id="A0A227P2M0"/>
<evidence type="ECO:0000313" key="2">
    <source>
        <dbReference type="Proteomes" id="UP000214684"/>
    </source>
</evidence>
<sequence>MNEDVFALEEKFQPFLLKNNYTFVGPSDANLMPNFMEVVNKIAPTIAISRLIHHALSNKNAIKNAILTLPLNTELRIYVVVSNETRNLIHSTIEEYCRRNNIDFNS</sequence>
<dbReference type="Proteomes" id="UP000214684">
    <property type="component" value="Unassembled WGS sequence"/>
</dbReference>
<dbReference type="RefSeq" id="WP_089480668.1">
    <property type="nucleotide sequence ID" value="NZ_MUGS01000037.1"/>
</dbReference>
<name>A0A227P2M0_9FLAO</name>
<reference evidence="1 2" key="1">
    <citation type="submission" date="2016-11" db="EMBL/GenBank/DDBJ databases">
        <title>Whole genomes of Flavobacteriaceae.</title>
        <authorList>
            <person name="Stine C."/>
            <person name="Li C."/>
            <person name="Tadesse D."/>
        </authorList>
    </citation>
    <scope>NUCLEOTIDE SEQUENCE [LARGE SCALE GENOMIC DNA]</scope>
    <source>
        <strain evidence="1 2">DSM 24704</strain>
    </source>
</reference>
<keyword evidence="2" id="KW-1185">Reference proteome</keyword>
<proteinExistence type="predicted"/>
<protein>
    <submittedName>
        <fullName evidence="1">Uncharacterized protein</fullName>
    </submittedName>
</protein>
<gene>
    <name evidence="1" type="ORF">B0A64_16840</name>
</gene>
<comment type="caution">
    <text evidence="1">The sequence shown here is derived from an EMBL/GenBank/DDBJ whole genome shotgun (WGS) entry which is preliminary data.</text>
</comment>